<sequence length="627" mass="71178">MTQITEEVIKKEEGVNPPEKETQKTEKPEKKEYAPVGTICDVQNLYQTKPDENECTSWSKEMPDDLPVAVEDAESAQFALILRKTKCYDGLKSLSIHSVVVQSEPLKKFLGKVLAGYPGVTMTLDRVEFVKPFAPLIHRWEDFRKGCEEEEDETTKKHADLFYGILEEELRDVIARKQDHVKHGVITYNLLWTILEPEDVVISSVGGHMSGGRFVSGETDCESGIYNASVKYVEFDGENFGWTEKNDEIPYFTGTTPITSLAMFPLRYHPEKATIRESLVARGKRWEQHKGYHYKNYEGAAMSVGRDDEETKYHVKSRIIIDAEGFNVFHPTETVTIDDTIHGDLTDDQLLVTTPKVHGYSLKDKEWLRFYLDSTSDIKWDSNAFESLVLPSEQANLKDLILAFAKAQSKQLDNFDDVVQGKGRGIVMQLSGPPGVGKTLTAESVAEVMQVPLYVMSAGELGSSADTVEQRLKNILRMIPKWGAVLLLDEADVFMEERNATDLKRNELVSIFLRMLEYYEGILFLTTNRAERIDPAFESRIHVSLVYKELDQASRRHIWTQFLGRNTVAFTDKQLDSMAEIELNGRQIKNALKTANLLAWVQGSEVKYDHVKTVLDLRTISKPKLDG</sequence>
<gene>
    <name evidence="1" type="ORF">N8T08_008635</name>
</gene>
<accession>A0ACC3BDU5</accession>
<comment type="caution">
    <text evidence="1">The sequence shown here is derived from an EMBL/GenBank/DDBJ whole genome shotgun (WGS) entry which is preliminary data.</text>
</comment>
<organism evidence="1 2">
    <name type="scientific">Aspergillus melleus</name>
    <dbReference type="NCBI Taxonomy" id="138277"/>
    <lineage>
        <taxon>Eukaryota</taxon>
        <taxon>Fungi</taxon>
        <taxon>Dikarya</taxon>
        <taxon>Ascomycota</taxon>
        <taxon>Pezizomycotina</taxon>
        <taxon>Eurotiomycetes</taxon>
        <taxon>Eurotiomycetidae</taxon>
        <taxon>Eurotiales</taxon>
        <taxon>Aspergillaceae</taxon>
        <taxon>Aspergillus</taxon>
        <taxon>Aspergillus subgen. Circumdati</taxon>
    </lineage>
</organism>
<dbReference type="EMBL" id="JAOPJF010000006">
    <property type="protein sequence ID" value="KAK1148750.1"/>
    <property type="molecule type" value="Genomic_DNA"/>
</dbReference>
<dbReference type="Proteomes" id="UP001177260">
    <property type="component" value="Unassembled WGS sequence"/>
</dbReference>
<evidence type="ECO:0000313" key="1">
    <source>
        <dbReference type="EMBL" id="KAK1148750.1"/>
    </source>
</evidence>
<protein>
    <submittedName>
        <fullName evidence="1">Uncharacterized protein</fullName>
    </submittedName>
</protein>
<proteinExistence type="predicted"/>
<name>A0ACC3BDU5_9EURO</name>
<reference evidence="1 2" key="1">
    <citation type="journal article" date="2023" name="ACS Omega">
        <title>Identification of the Neoaspergillic Acid Biosynthesis Gene Cluster by Establishing an In Vitro CRISPR-Ribonucleoprotein Genetic System in Aspergillus melleus.</title>
        <authorList>
            <person name="Yuan B."/>
            <person name="Grau M.F."/>
            <person name="Murata R.M."/>
            <person name="Torok T."/>
            <person name="Venkateswaran K."/>
            <person name="Stajich J.E."/>
            <person name="Wang C.C.C."/>
        </authorList>
    </citation>
    <scope>NUCLEOTIDE SEQUENCE [LARGE SCALE GENOMIC DNA]</scope>
    <source>
        <strain evidence="1 2">IMV 1140</strain>
    </source>
</reference>
<keyword evidence="2" id="KW-1185">Reference proteome</keyword>
<evidence type="ECO:0000313" key="2">
    <source>
        <dbReference type="Proteomes" id="UP001177260"/>
    </source>
</evidence>